<gene>
    <name evidence="1" type="ORF">FD35_GL001773</name>
</gene>
<dbReference type="RefSeq" id="WP_017262321.1">
    <property type="nucleotide sequence ID" value="NZ_AUAW01000005.1"/>
</dbReference>
<dbReference type="AlphaFoldDB" id="A0A0R1RRI1"/>
<dbReference type="PATRIC" id="fig|1114972.6.peg.1808"/>
<dbReference type="STRING" id="1114972.FD35_GL001773"/>
<evidence type="ECO:0000313" key="2">
    <source>
        <dbReference type="Proteomes" id="UP000051999"/>
    </source>
</evidence>
<reference evidence="1 2" key="1">
    <citation type="journal article" date="2015" name="Genome Announc.">
        <title>Expanding the biotechnology potential of lactobacilli through comparative genomics of 213 strains and associated genera.</title>
        <authorList>
            <person name="Sun Z."/>
            <person name="Harris H.M."/>
            <person name="McCann A."/>
            <person name="Guo C."/>
            <person name="Argimon S."/>
            <person name="Zhang W."/>
            <person name="Yang X."/>
            <person name="Jeffery I.B."/>
            <person name="Cooney J.C."/>
            <person name="Kagawa T.F."/>
            <person name="Liu W."/>
            <person name="Song Y."/>
            <person name="Salvetti E."/>
            <person name="Wrobel A."/>
            <person name="Rasinkangas P."/>
            <person name="Parkhill J."/>
            <person name="Rea M.C."/>
            <person name="O'Sullivan O."/>
            <person name="Ritari J."/>
            <person name="Douillard F.P."/>
            <person name="Paul Ross R."/>
            <person name="Yang R."/>
            <person name="Briner A.E."/>
            <person name="Felis G.E."/>
            <person name="de Vos W.M."/>
            <person name="Barrangou R."/>
            <person name="Klaenhammer T.R."/>
            <person name="Caufield P.W."/>
            <person name="Cui Y."/>
            <person name="Zhang H."/>
            <person name="O'Toole P.W."/>
        </authorList>
    </citation>
    <scope>NUCLEOTIDE SEQUENCE [LARGE SCALE GENOMIC DNA]</scope>
    <source>
        <strain evidence="1 2">DSM 15814</strain>
    </source>
</reference>
<dbReference type="Proteomes" id="UP000051999">
    <property type="component" value="Unassembled WGS sequence"/>
</dbReference>
<dbReference type="OrthoDB" id="2286453at2"/>
<evidence type="ECO:0008006" key="3">
    <source>
        <dbReference type="Google" id="ProtNLM"/>
    </source>
</evidence>
<name>A0A0R1RRI1_9LACO</name>
<keyword evidence="2" id="KW-1185">Reference proteome</keyword>
<evidence type="ECO:0000313" key="1">
    <source>
        <dbReference type="EMBL" id="KRL56674.1"/>
    </source>
</evidence>
<proteinExistence type="predicted"/>
<organism evidence="1 2">
    <name type="scientific">Furfurilactobacillus rossiae DSM 15814</name>
    <dbReference type="NCBI Taxonomy" id="1114972"/>
    <lineage>
        <taxon>Bacteria</taxon>
        <taxon>Bacillati</taxon>
        <taxon>Bacillota</taxon>
        <taxon>Bacilli</taxon>
        <taxon>Lactobacillales</taxon>
        <taxon>Lactobacillaceae</taxon>
        <taxon>Furfurilactobacillus</taxon>
    </lineage>
</organism>
<dbReference type="eggNOG" id="ENOG5030A3G">
    <property type="taxonomic scope" value="Bacteria"/>
</dbReference>
<comment type="caution">
    <text evidence="1">The sequence shown here is derived from an EMBL/GenBank/DDBJ whole genome shotgun (WGS) entry which is preliminary data.</text>
</comment>
<accession>A0A0R1RRI1</accession>
<protein>
    <recommendedName>
        <fullName evidence="3">Phage protein, HK97 gp10 family</fullName>
    </recommendedName>
</protein>
<sequence>MATNNEHIPTVRYRMTDNWSGPIKNLMHTMASVGSGEGVAHLQRVQFGLDTNAKKVIHGAGVLTKRRAREIERANVGGKKSGYVPTGNLMRSIDSHDSSNGMQTEIAPQAMSKKDYEYGQAVEFGTKKMAAEPFMKPAGDAIGSNLNETARKALKQASEEA</sequence>
<dbReference type="EMBL" id="AZFF01000003">
    <property type="protein sequence ID" value="KRL56674.1"/>
    <property type="molecule type" value="Genomic_DNA"/>
</dbReference>